<feature type="compositionally biased region" description="Pro residues" evidence="1">
    <location>
        <begin position="157"/>
        <end position="167"/>
    </location>
</feature>
<keyword evidence="2" id="KW-0472">Membrane</keyword>
<feature type="chain" id="PRO_5009518707" description="LTD domain-containing protein" evidence="3">
    <location>
        <begin position="24"/>
        <end position="279"/>
    </location>
</feature>
<evidence type="ECO:0000256" key="3">
    <source>
        <dbReference type="SAM" id="SignalP"/>
    </source>
</evidence>
<sequence>MPKIVACLITLFLFLFFHSPVFADSQVVINEFLADSVSGEGEWVEFYFPSGPIDISSYYLKDVANTKKTLNSLENCGNYAVYDLVTSTGNPSDGWLNNSGQESIFLYDGNDNLVDSFENWLNPGEGKTLGRIPDGSGNWQETEKATKCQQNSQALPSPTPIPTPAPSPTSSTSQSSTSTKSPTPTPKPSATPAKSSSSSPSTTPNSVLGSKTEEQLLLTSTPGVSPSQSAEGEQKGSSKTKIAAMLTGSGVILIGLSIGFFVLYNRVLNKSENQKNSEN</sequence>
<comment type="caution">
    <text evidence="4">The sequence shown here is derived from an EMBL/GenBank/DDBJ whole genome shotgun (WGS) entry which is preliminary data.</text>
</comment>
<accession>A0A1F5G9M0</accession>
<feature type="region of interest" description="Disordered" evidence="1">
    <location>
        <begin position="125"/>
        <end position="238"/>
    </location>
</feature>
<evidence type="ECO:0000313" key="4">
    <source>
        <dbReference type="EMBL" id="OGD88525.1"/>
    </source>
</evidence>
<feature type="signal peptide" evidence="3">
    <location>
        <begin position="1"/>
        <end position="23"/>
    </location>
</feature>
<evidence type="ECO:0008006" key="6">
    <source>
        <dbReference type="Google" id="ProtNLM"/>
    </source>
</evidence>
<feature type="compositionally biased region" description="Low complexity" evidence="1">
    <location>
        <begin position="190"/>
        <end position="204"/>
    </location>
</feature>
<keyword evidence="2" id="KW-1133">Transmembrane helix</keyword>
<keyword evidence="2" id="KW-0812">Transmembrane</keyword>
<protein>
    <recommendedName>
        <fullName evidence="6">LTD domain-containing protein</fullName>
    </recommendedName>
</protein>
<organism evidence="4 5">
    <name type="scientific">Candidatus Curtissbacteria bacterium RIFCSPHIGHO2_01_FULL_40_12</name>
    <dbReference type="NCBI Taxonomy" id="1797710"/>
    <lineage>
        <taxon>Bacteria</taxon>
        <taxon>Candidatus Curtissiibacteriota</taxon>
    </lineage>
</organism>
<feature type="compositionally biased region" description="Polar residues" evidence="1">
    <location>
        <begin position="217"/>
        <end position="238"/>
    </location>
</feature>
<evidence type="ECO:0000256" key="1">
    <source>
        <dbReference type="SAM" id="MobiDB-lite"/>
    </source>
</evidence>
<evidence type="ECO:0000256" key="2">
    <source>
        <dbReference type="SAM" id="Phobius"/>
    </source>
</evidence>
<proteinExistence type="predicted"/>
<feature type="compositionally biased region" description="Low complexity" evidence="1">
    <location>
        <begin position="168"/>
        <end position="182"/>
    </location>
</feature>
<dbReference type="Proteomes" id="UP000178577">
    <property type="component" value="Unassembled WGS sequence"/>
</dbReference>
<keyword evidence="3" id="KW-0732">Signal</keyword>
<evidence type="ECO:0000313" key="5">
    <source>
        <dbReference type="Proteomes" id="UP000178577"/>
    </source>
</evidence>
<name>A0A1F5G9M0_9BACT</name>
<dbReference type="EMBL" id="MFAY01000036">
    <property type="protein sequence ID" value="OGD88525.1"/>
    <property type="molecule type" value="Genomic_DNA"/>
</dbReference>
<feature type="transmembrane region" description="Helical" evidence="2">
    <location>
        <begin position="242"/>
        <end position="264"/>
    </location>
</feature>
<gene>
    <name evidence="4" type="ORF">A2693_03760</name>
</gene>
<reference evidence="4 5" key="1">
    <citation type="journal article" date="2016" name="Nat. Commun.">
        <title>Thousands of microbial genomes shed light on interconnected biogeochemical processes in an aquifer system.</title>
        <authorList>
            <person name="Anantharaman K."/>
            <person name="Brown C.T."/>
            <person name="Hug L.A."/>
            <person name="Sharon I."/>
            <person name="Castelle C.J."/>
            <person name="Probst A.J."/>
            <person name="Thomas B.C."/>
            <person name="Singh A."/>
            <person name="Wilkins M.J."/>
            <person name="Karaoz U."/>
            <person name="Brodie E.L."/>
            <person name="Williams K.H."/>
            <person name="Hubbard S.S."/>
            <person name="Banfield J.F."/>
        </authorList>
    </citation>
    <scope>NUCLEOTIDE SEQUENCE [LARGE SCALE GENOMIC DNA]</scope>
</reference>
<dbReference type="AlphaFoldDB" id="A0A1F5G9M0"/>